<accession>A0A9Q0MS91</accession>
<keyword evidence="2" id="KW-0472">Membrane</keyword>
<comment type="caution">
    <text evidence="4">The sequence shown here is derived from an EMBL/GenBank/DDBJ whole genome shotgun (WGS) entry which is preliminary data.</text>
</comment>
<feature type="transmembrane region" description="Helical" evidence="2">
    <location>
        <begin position="63"/>
        <end position="85"/>
    </location>
</feature>
<dbReference type="GO" id="GO:0015190">
    <property type="term" value="F:L-leucine transmembrane transporter activity"/>
    <property type="evidence" value="ECO:0007669"/>
    <property type="project" value="TreeGrafter"/>
</dbReference>
<dbReference type="PANTHER" id="PTHR46673:SF1">
    <property type="entry name" value="4F2 CELL-SURFACE ANTIGEN HEAVY CHAIN"/>
    <property type="match status" value="1"/>
</dbReference>
<dbReference type="AlphaFoldDB" id="A0A9Q0MS91"/>
<dbReference type="GO" id="GO:0015173">
    <property type="term" value="F:aromatic amino acid transmembrane transporter activity"/>
    <property type="evidence" value="ECO:0007669"/>
    <property type="project" value="TreeGrafter"/>
</dbReference>
<dbReference type="EMBL" id="WJQU01000003">
    <property type="protein sequence ID" value="KAJ6637041.1"/>
    <property type="molecule type" value="Genomic_DNA"/>
</dbReference>
<protein>
    <recommendedName>
        <fullName evidence="3">Solute carrier family 3 member 2 N-terminal domain-containing protein</fullName>
    </recommendedName>
</protein>
<dbReference type="Proteomes" id="UP001151699">
    <property type="component" value="Chromosome X"/>
</dbReference>
<evidence type="ECO:0000313" key="4">
    <source>
        <dbReference type="EMBL" id="KAJ6637041.1"/>
    </source>
</evidence>
<dbReference type="OrthoDB" id="204980at2759"/>
<keyword evidence="5" id="KW-1185">Reference proteome</keyword>
<dbReference type="InterPro" id="IPR042280">
    <property type="entry name" value="SLC3A2"/>
</dbReference>
<dbReference type="GO" id="GO:1903801">
    <property type="term" value="P:L-leucine import across plasma membrane"/>
    <property type="evidence" value="ECO:0007669"/>
    <property type="project" value="TreeGrafter"/>
</dbReference>
<dbReference type="GO" id="GO:0015180">
    <property type="term" value="F:L-alanine transmembrane transporter activity"/>
    <property type="evidence" value="ECO:0007669"/>
    <property type="project" value="TreeGrafter"/>
</dbReference>
<feature type="compositionally biased region" description="Polar residues" evidence="1">
    <location>
        <begin position="209"/>
        <end position="219"/>
    </location>
</feature>
<dbReference type="GO" id="GO:0016324">
    <property type="term" value="C:apical plasma membrane"/>
    <property type="evidence" value="ECO:0007669"/>
    <property type="project" value="TreeGrafter"/>
</dbReference>
<evidence type="ECO:0000256" key="1">
    <source>
        <dbReference type="SAM" id="MobiDB-lite"/>
    </source>
</evidence>
<gene>
    <name evidence="4" type="ORF">Bhyg_09767</name>
</gene>
<sequence length="284" mass="31618">MATEKTSLLNNNLIKNKAKESIVMIVTIPKQITNTDEDAWSGLTRDELMQYVHDPFWVSLRKVFMIIFWLTIVAMFTSALIIASVEHNEVCTLKLKIMNLKAIPMPVEINSARENEIRAAAATEFHRRFHISVDETEGQANQANHSMIFKPELVLQSPLPIIYKVQNDNNNTSLDSVDDNFDFDVNVDENHFALTGTVPTIFVVKNEFSRSGSQSSLNRPTRPAPAAPGFHERVSGRRRAPPVPSRRNASQDNGVTGASLNSPMDNENSNSEVTISITALAGEI</sequence>
<organism evidence="4 5">
    <name type="scientific">Pseudolycoriella hygida</name>
    <dbReference type="NCBI Taxonomy" id="35572"/>
    <lineage>
        <taxon>Eukaryota</taxon>
        <taxon>Metazoa</taxon>
        <taxon>Ecdysozoa</taxon>
        <taxon>Arthropoda</taxon>
        <taxon>Hexapoda</taxon>
        <taxon>Insecta</taxon>
        <taxon>Pterygota</taxon>
        <taxon>Neoptera</taxon>
        <taxon>Endopterygota</taxon>
        <taxon>Diptera</taxon>
        <taxon>Nematocera</taxon>
        <taxon>Sciaroidea</taxon>
        <taxon>Sciaridae</taxon>
        <taxon>Pseudolycoriella</taxon>
    </lineage>
</organism>
<evidence type="ECO:0000256" key="2">
    <source>
        <dbReference type="SAM" id="Phobius"/>
    </source>
</evidence>
<name>A0A9Q0MS91_9DIPT</name>
<keyword evidence="2" id="KW-1133">Transmembrane helix</keyword>
<dbReference type="GO" id="GO:1904273">
    <property type="term" value="P:L-alanine import across plasma membrane"/>
    <property type="evidence" value="ECO:0007669"/>
    <property type="project" value="TreeGrafter"/>
</dbReference>
<keyword evidence="2" id="KW-0812">Transmembrane</keyword>
<dbReference type="Pfam" id="PF16028">
    <property type="entry name" value="SLC3A2_N"/>
    <property type="match status" value="1"/>
</dbReference>
<dbReference type="GO" id="GO:0016323">
    <property type="term" value="C:basolateral plasma membrane"/>
    <property type="evidence" value="ECO:0007669"/>
    <property type="project" value="TreeGrafter"/>
</dbReference>
<proteinExistence type="predicted"/>
<dbReference type="InterPro" id="IPR031984">
    <property type="entry name" value="SLC3A2_N"/>
</dbReference>
<feature type="region of interest" description="Disordered" evidence="1">
    <location>
        <begin position="209"/>
        <end position="272"/>
    </location>
</feature>
<feature type="domain" description="Solute carrier family 3 member 2 N-terminal" evidence="3">
    <location>
        <begin position="34"/>
        <end position="85"/>
    </location>
</feature>
<dbReference type="GO" id="GO:0015823">
    <property type="term" value="P:phenylalanine transport"/>
    <property type="evidence" value="ECO:0007669"/>
    <property type="project" value="TreeGrafter"/>
</dbReference>
<feature type="compositionally biased region" description="Polar residues" evidence="1">
    <location>
        <begin position="247"/>
        <end position="272"/>
    </location>
</feature>
<evidence type="ECO:0000313" key="5">
    <source>
        <dbReference type="Proteomes" id="UP001151699"/>
    </source>
</evidence>
<evidence type="ECO:0000259" key="3">
    <source>
        <dbReference type="Pfam" id="PF16028"/>
    </source>
</evidence>
<reference evidence="4" key="1">
    <citation type="submission" date="2022-07" db="EMBL/GenBank/DDBJ databases">
        <authorList>
            <person name="Trinca V."/>
            <person name="Uliana J.V.C."/>
            <person name="Torres T.T."/>
            <person name="Ward R.J."/>
            <person name="Monesi N."/>
        </authorList>
    </citation>
    <scope>NUCLEOTIDE SEQUENCE</scope>
    <source>
        <strain evidence="4">HSMRA1968</strain>
        <tissue evidence="4">Whole embryos</tissue>
    </source>
</reference>
<dbReference type="PANTHER" id="PTHR46673">
    <property type="entry name" value="4F2 CELL-SURFACE ANTIGEN HEAVY CHAIN"/>
    <property type="match status" value="1"/>
</dbReference>